<dbReference type="RefSeq" id="WP_180545443.1">
    <property type="nucleotide sequence ID" value="NZ_JACCJZ010000017.1"/>
</dbReference>
<comment type="caution">
    <text evidence="2">The sequence shown here is derived from an EMBL/GenBank/DDBJ whole genome shotgun (WGS) entry which is preliminary data.</text>
</comment>
<dbReference type="Gene3D" id="1.40.20.10">
    <property type="entry name" value="CHAD domain"/>
    <property type="match status" value="1"/>
</dbReference>
<evidence type="ECO:0000313" key="3">
    <source>
        <dbReference type="Proteomes" id="UP000589896"/>
    </source>
</evidence>
<dbReference type="Proteomes" id="UP000589896">
    <property type="component" value="Unassembled WGS sequence"/>
</dbReference>
<reference evidence="2 3" key="1">
    <citation type="submission" date="2020-07" db="EMBL/GenBank/DDBJ databases">
        <title>isolation of Luteimonas sp. SJ-16.</title>
        <authorList>
            <person name="Huang X.-X."/>
            <person name="Xu L."/>
            <person name="Sun J.-Q."/>
        </authorList>
    </citation>
    <scope>NUCLEOTIDE SEQUENCE [LARGE SCALE GENOMIC DNA]</scope>
    <source>
        <strain evidence="2 3">SJ-16</strain>
    </source>
</reference>
<evidence type="ECO:0000313" key="2">
    <source>
        <dbReference type="EMBL" id="NYZ63238.1"/>
    </source>
</evidence>
<dbReference type="InterPro" id="IPR038186">
    <property type="entry name" value="CHAD_dom_sf"/>
</dbReference>
<dbReference type="InterPro" id="IPR007899">
    <property type="entry name" value="CHAD_dom"/>
</dbReference>
<dbReference type="AlphaFoldDB" id="A0A7Z0QR83"/>
<proteinExistence type="predicted"/>
<organism evidence="2 3">
    <name type="scientific">Luteimonas deserti</name>
    <dbReference type="NCBI Taxonomy" id="2752306"/>
    <lineage>
        <taxon>Bacteria</taxon>
        <taxon>Pseudomonadati</taxon>
        <taxon>Pseudomonadota</taxon>
        <taxon>Gammaproteobacteria</taxon>
        <taxon>Lysobacterales</taxon>
        <taxon>Lysobacteraceae</taxon>
        <taxon>Luteimonas</taxon>
    </lineage>
</organism>
<sequence length="296" mass="33352">MAYHLLREDPDMQAAVRRIACEQVRKAVDRIDSRDAPDTVIHDVRKRCKKVRGLLRLVRPSFSGYKDENARFRDIAGPLGPLRDATVQLDTFEQLIRSDAPAAMTAVRDALRMRRDATARLEAPDALLAAARSALQDALLRIDTWRIDARGFDAVADGLEDSYRRGRKAMRTADEQGDDDAFHTWRKRAKDHAMHLRILQPIWPGPMRAQRNCADALGALLGDHHDLAVLAERVPTRPDIGPEAVAALDTRIRARQHALARQAGALGARLYAEPPTGLVKAWRRRFKAWRRECATD</sequence>
<feature type="domain" description="CHAD" evidence="1">
    <location>
        <begin position="9"/>
        <end position="283"/>
    </location>
</feature>
<dbReference type="EMBL" id="JACCJZ010000017">
    <property type="protein sequence ID" value="NYZ63238.1"/>
    <property type="molecule type" value="Genomic_DNA"/>
</dbReference>
<dbReference type="PANTHER" id="PTHR39339">
    <property type="entry name" value="SLR1444 PROTEIN"/>
    <property type="match status" value="1"/>
</dbReference>
<dbReference type="Pfam" id="PF05235">
    <property type="entry name" value="CHAD"/>
    <property type="match status" value="1"/>
</dbReference>
<evidence type="ECO:0000259" key="1">
    <source>
        <dbReference type="PROSITE" id="PS51708"/>
    </source>
</evidence>
<protein>
    <submittedName>
        <fullName evidence="2">CHAD domain-containing protein</fullName>
    </submittedName>
</protein>
<dbReference type="PANTHER" id="PTHR39339:SF1">
    <property type="entry name" value="CHAD DOMAIN-CONTAINING PROTEIN"/>
    <property type="match status" value="1"/>
</dbReference>
<accession>A0A7Z0QR83</accession>
<keyword evidence="3" id="KW-1185">Reference proteome</keyword>
<dbReference type="PROSITE" id="PS51708">
    <property type="entry name" value="CHAD"/>
    <property type="match status" value="1"/>
</dbReference>
<dbReference type="SMART" id="SM00880">
    <property type="entry name" value="CHAD"/>
    <property type="match status" value="1"/>
</dbReference>
<name>A0A7Z0QR83_9GAMM</name>
<gene>
    <name evidence="2" type="ORF">H0E82_10745</name>
</gene>